<evidence type="ECO:0000256" key="2">
    <source>
        <dbReference type="SAM" id="Phobius"/>
    </source>
</evidence>
<dbReference type="EMBL" id="CP036266">
    <property type="protein sequence ID" value="QDT24047.1"/>
    <property type="molecule type" value="Genomic_DNA"/>
</dbReference>
<organism evidence="3 4">
    <name type="scientific">Gimesia chilikensis</name>
    <dbReference type="NCBI Taxonomy" id="2605989"/>
    <lineage>
        <taxon>Bacteria</taxon>
        <taxon>Pseudomonadati</taxon>
        <taxon>Planctomycetota</taxon>
        <taxon>Planctomycetia</taxon>
        <taxon>Planctomycetales</taxon>
        <taxon>Planctomycetaceae</taxon>
        <taxon>Gimesia</taxon>
    </lineage>
</organism>
<feature type="region of interest" description="Disordered" evidence="1">
    <location>
        <begin position="151"/>
        <end position="187"/>
    </location>
</feature>
<dbReference type="RefSeq" id="WP_145192370.1">
    <property type="nucleotide sequence ID" value="NZ_CP036266.1"/>
</dbReference>
<accession>A0A517PXD1</accession>
<keyword evidence="2" id="KW-1133">Transmembrane helix</keyword>
<keyword evidence="2" id="KW-0472">Membrane</keyword>
<feature type="compositionally biased region" description="Basic and acidic residues" evidence="1">
    <location>
        <begin position="151"/>
        <end position="175"/>
    </location>
</feature>
<evidence type="ECO:0000256" key="1">
    <source>
        <dbReference type="SAM" id="MobiDB-lite"/>
    </source>
</evidence>
<gene>
    <name evidence="3" type="ORF">HG66A1_58730</name>
</gene>
<keyword evidence="4" id="KW-1185">Reference proteome</keyword>
<dbReference type="OrthoDB" id="291806at2"/>
<dbReference type="Proteomes" id="UP000320421">
    <property type="component" value="Chromosome"/>
</dbReference>
<evidence type="ECO:0000313" key="3">
    <source>
        <dbReference type="EMBL" id="QDT24047.1"/>
    </source>
</evidence>
<keyword evidence="2" id="KW-0812">Transmembrane</keyword>
<proteinExistence type="predicted"/>
<reference evidence="3 4" key="1">
    <citation type="submission" date="2019-02" db="EMBL/GenBank/DDBJ databases">
        <title>Deep-cultivation of Planctomycetes and their phenomic and genomic characterization uncovers novel biology.</title>
        <authorList>
            <person name="Wiegand S."/>
            <person name="Jogler M."/>
            <person name="Boedeker C."/>
            <person name="Pinto D."/>
            <person name="Vollmers J."/>
            <person name="Rivas-Marin E."/>
            <person name="Kohn T."/>
            <person name="Peeters S.H."/>
            <person name="Heuer A."/>
            <person name="Rast P."/>
            <person name="Oberbeckmann S."/>
            <person name="Bunk B."/>
            <person name="Jeske O."/>
            <person name="Meyerdierks A."/>
            <person name="Storesund J.E."/>
            <person name="Kallscheuer N."/>
            <person name="Luecker S."/>
            <person name="Lage O.M."/>
            <person name="Pohl T."/>
            <person name="Merkel B.J."/>
            <person name="Hornburger P."/>
            <person name="Mueller R.-W."/>
            <person name="Bruemmer F."/>
            <person name="Labrenz M."/>
            <person name="Spormann A.M."/>
            <person name="Op den Camp H."/>
            <person name="Overmann J."/>
            <person name="Amann R."/>
            <person name="Jetten M.S.M."/>
            <person name="Mascher T."/>
            <person name="Medema M.H."/>
            <person name="Devos D.P."/>
            <person name="Kaster A.-K."/>
            <person name="Ovreas L."/>
            <person name="Rohde M."/>
            <person name="Galperin M.Y."/>
            <person name="Jogler C."/>
        </authorList>
    </citation>
    <scope>NUCLEOTIDE SEQUENCE [LARGE SCALE GENOMIC DNA]</scope>
    <source>
        <strain evidence="3 4">HG66A1</strain>
    </source>
</reference>
<dbReference type="AlphaFoldDB" id="A0A517PXD1"/>
<sequence>MSSTPDAPETPDSKPASTKKKVSTQRRIISWVFILILLGVVLLEWRAKTSQAKTFDNLDAAREAAGRSGEVPFEDFKASMIQGSPSEELDESGAILKLYHYRWGGVFKTYHLRMLVDNDGQVIVFDTAAEGNAVSGMPRISKERMDAFVKGQKEHVKQKAAESAEAKASRDKQAAEEAAAAETKSEN</sequence>
<name>A0A517PXD1_9PLAN</name>
<protein>
    <submittedName>
        <fullName evidence="3">Uncharacterized protein</fullName>
    </submittedName>
</protein>
<evidence type="ECO:0000313" key="4">
    <source>
        <dbReference type="Proteomes" id="UP000320421"/>
    </source>
</evidence>
<feature type="transmembrane region" description="Helical" evidence="2">
    <location>
        <begin position="28"/>
        <end position="45"/>
    </location>
</feature>
<feature type="compositionally biased region" description="Low complexity" evidence="1">
    <location>
        <begin position="176"/>
        <end position="187"/>
    </location>
</feature>